<organism evidence="1">
    <name type="scientific">Arundo donax</name>
    <name type="common">Giant reed</name>
    <name type="synonym">Donax arundinaceus</name>
    <dbReference type="NCBI Taxonomy" id="35708"/>
    <lineage>
        <taxon>Eukaryota</taxon>
        <taxon>Viridiplantae</taxon>
        <taxon>Streptophyta</taxon>
        <taxon>Embryophyta</taxon>
        <taxon>Tracheophyta</taxon>
        <taxon>Spermatophyta</taxon>
        <taxon>Magnoliopsida</taxon>
        <taxon>Liliopsida</taxon>
        <taxon>Poales</taxon>
        <taxon>Poaceae</taxon>
        <taxon>PACMAD clade</taxon>
        <taxon>Arundinoideae</taxon>
        <taxon>Arundineae</taxon>
        <taxon>Arundo</taxon>
    </lineage>
</organism>
<name>A0A0A8ZUZ8_ARUDO</name>
<dbReference type="AlphaFoldDB" id="A0A0A8ZUZ8"/>
<dbReference type="EMBL" id="GBRH01259258">
    <property type="protein sequence ID" value="JAD38637.1"/>
    <property type="molecule type" value="Transcribed_RNA"/>
</dbReference>
<accession>A0A0A8ZUZ8</accession>
<sequence length="63" mass="7268">MCQSPCIHAHKRKLVSCPCNATDNKAYSVYCLEMGSCLMKSSKQCLRMPCKPWRQKNNYDSLH</sequence>
<protein>
    <submittedName>
        <fullName evidence="1">Uncharacterized protein</fullName>
    </submittedName>
</protein>
<reference evidence="1" key="2">
    <citation type="journal article" date="2015" name="Data Brief">
        <title>Shoot transcriptome of the giant reed, Arundo donax.</title>
        <authorList>
            <person name="Barrero R.A."/>
            <person name="Guerrero F.D."/>
            <person name="Moolhuijzen P."/>
            <person name="Goolsby J.A."/>
            <person name="Tidwell J."/>
            <person name="Bellgard S.E."/>
            <person name="Bellgard M.I."/>
        </authorList>
    </citation>
    <scope>NUCLEOTIDE SEQUENCE</scope>
    <source>
        <tissue evidence="1">Shoot tissue taken approximately 20 cm above the soil surface</tissue>
    </source>
</reference>
<reference evidence="1" key="1">
    <citation type="submission" date="2014-09" db="EMBL/GenBank/DDBJ databases">
        <authorList>
            <person name="Magalhaes I.L.F."/>
            <person name="Oliveira U."/>
            <person name="Santos F.R."/>
            <person name="Vidigal T.H.D.A."/>
            <person name="Brescovit A.D."/>
            <person name="Santos A.J."/>
        </authorList>
    </citation>
    <scope>NUCLEOTIDE SEQUENCE</scope>
    <source>
        <tissue evidence="1">Shoot tissue taken approximately 20 cm above the soil surface</tissue>
    </source>
</reference>
<proteinExistence type="predicted"/>
<evidence type="ECO:0000313" key="1">
    <source>
        <dbReference type="EMBL" id="JAD38637.1"/>
    </source>
</evidence>